<dbReference type="AlphaFoldDB" id="A0A3D4T023"/>
<evidence type="ECO:0000259" key="2">
    <source>
        <dbReference type="Pfam" id="PF13556"/>
    </source>
</evidence>
<evidence type="ECO:0000313" key="4">
    <source>
        <dbReference type="Proteomes" id="UP000261739"/>
    </source>
</evidence>
<dbReference type="STRING" id="863239.GCA_000213935_00722"/>
<evidence type="ECO:0000259" key="1">
    <source>
        <dbReference type="Pfam" id="PF07905"/>
    </source>
</evidence>
<organism evidence="3 4">
    <name type="scientific">Corynebacterium nuruki</name>
    <dbReference type="NCBI Taxonomy" id="1032851"/>
    <lineage>
        <taxon>Bacteria</taxon>
        <taxon>Bacillati</taxon>
        <taxon>Actinomycetota</taxon>
        <taxon>Actinomycetes</taxon>
        <taxon>Mycobacteriales</taxon>
        <taxon>Corynebacteriaceae</taxon>
        <taxon>Corynebacterium</taxon>
    </lineage>
</organism>
<accession>A0A3D4T023</accession>
<dbReference type="Pfam" id="PF13556">
    <property type="entry name" value="HTH_30"/>
    <property type="match status" value="1"/>
</dbReference>
<dbReference type="PANTHER" id="PTHR33744:SF1">
    <property type="entry name" value="DNA-BINDING TRANSCRIPTIONAL ACTIVATOR ADER"/>
    <property type="match status" value="1"/>
</dbReference>
<dbReference type="InterPro" id="IPR012914">
    <property type="entry name" value="PucR_dom"/>
</dbReference>
<dbReference type="Gene3D" id="1.10.10.2840">
    <property type="entry name" value="PucR C-terminal helix-turn-helix domain"/>
    <property type="match status" value="1"/>
</dbReference>
<comment type="caution">
    <text evidence="3">The sequence shown here is derived from an EMBL/GenBank/DDBJ whole genome shotgun (WGS) entry which is preliminary data.</text>
</comment>
<evidence type="ECO:0000313" key="3">
    <source>
        <dbReference type="EMBL" id="HCT14675.1"/>
    </source>
</evidence>
<protein>
    <submittedName>
        <fullName evidence="3">PucR family transcriptional regulator</fullName>
    </submittedName>
</protein>
<dbReference type="InterPro" id="IPR042070">
    <property type="entry name" value="PucR_C-HTH_sf"/>
</dbReference>
<dbReference type="InterPro" id="IPR051448">
    <property type="entry name" value="CdaR-like_regulators"/>
</dbReference>
<sequence>MPVELLPFTWLYAQSRLQLREIVPPAPRADGDAPGFRAVHPIELSDPSEFLVPDAVVLTVGIPLHDHDSDDPAAFAAAVDDYVARIAATGAVGIGFGTALFFDELPEALVTACRTHRLALFEIPRPVPFMSILRAVQDERTRRARLVQEHLLDIQQRLTAAAVSGGMEALLSTLATELDAAVAVTDNDGRPHGHHDHAGLDAVTPAREQRTSSAAEDPAAGTWRVTQLMEKQGERRHLLTVLARHPFTPHDRSVLRHCSGLADLILQRPSYLRSAERRLNSLAMSLLLGIDDGPGTDGAVPQAFATAVDADGRIRPVVLQADRPGDLTAALNRTDRRAADRGRQLFALTIGPDTALLFVRGSRTVDQVVADVGAARRSLRIAVGEPVGWQEITLERVRRLETSARALPQGEAAGPFEAGADWLSDAAVQTALDRRAAETVDRLAEADASGAALTETLVSWLRSGSKAATAEELGVHRHTVHDRLRRIARLCEVDLGDPVARAELLLVAVTRTRAGSGTGPGTPRHPQ</sequence>
<proteinExistence type="predicted"/>
<dbReference type="EMBL" id="DQID01000201">
    <property type="protein sequence ID" value="HCT14675.1"/>
    <property type="molecule type" value="Genomic_DNA"/>
</dbReference>
<feature type="domain" description="Purine catabolism PurC-like" evidence="1">
    <location>
        <begin position="37"/>
        <end position="138"/>
    </location>
</feature>
<dbReference type="Proteomes" id="UP000261739">
    <property type="component" value="Unassembled WGS sequence"/>
</dbReference>
<dbReference type="Pfam" id="PF07905">
    <property type="entry name" value="PucR"/>
    <property type="match status" value="1"/>
</dbReference>
<dbReference type="InterPro" id="IPR025736">
    <property type="entry name" value="PucR_C-HTH_dom"/>
</dbReference>
<reference evidence="3 4" key="1">
    <citation type="journal article" date="2018" name="Nat. Biotechnol.">
        <title>A standardized bacterial taxonomy based on genome phylogeny substantially revises the tree of life.</title>
        <authorList>
            <person name="Parks D.H."/>
            <person name="Chuvochina M."/>
            <person name="Waite D.W."/>
            <person name="Rinke C."/>
            <person name="Skarshewski A."/>
            <person name="Chaumeil P.A."/>
            <person name="Hugenholtz P."/>
        </authorList>
    </citation>
    <scope>NUCLEOTIDE SEQUENCE [LARGE SCALE GENOMIC DNA]</scope>
    <source>
        <strain evidence="3">UBA11247</strain>
    </source>
</reference>
<gene>
    <name evidence="3" type="ORF">DIW82_07765</name>
</gene>
<feature type="domain" description="PucR C-terminal helix-turn-helix" evidence="2">
    <location>
        <begin position="453"/>
        <end position="506"/>
    </location>
</feature>
<dbReference type="PANTHER" id="PTHR33744">
    <property type="entry name" value="CARBOHYDRATE DIACID REGULATOR"/>
    <property type="match status" value="1"/>
</dbReference>
<name>A0A3D4T023_9CORY</name>